<gene>
    <name evidence="2" type="ORF">MHI_LOCUS485772</name>
</gene>
<reference evidence="2" key="1">
    <citation type="submission" date="2020-07" db="EMBL/GenBank/DDBJ databases">
        <authorList>
            <person name="Nazaruddin N."/>
        </authorList>
    </citation>
    <scope>NUCLEOTIDE SEQUENCE</scope>
</reference>
<dbReference type="EMBL" id="CAJDYZ010007872">
    <property type="protein sequence ID" value="CAD1474733.1"/>
    <property type="molecule type" value="Genomic_DNA"/>
</dbReference>
<feature type="transmembrane region" description="Helical" evidence="1">
    <location>
        <begin position="88"/>
        <end position="110"/>
    </location>
</feature>
<evidence type="ECO:0000313" key="2">
    <source>
        <dbReference type="EMBL" id="CAD1474733.1"/>
    </source>
</evidence>
<comment type="caution">
    <text evidence="2">The sequence shown here is derived from an EMBL/GenBank/DDBJ whole genome shotgun (WGS) entry which is preliminary data.</text>
</comment>
<keyword evidence="1" id="KW-0472">Membrane</keyword>
<dbReference type="AlphaFoldDB" id="A0A6V7H685"/>
<name>A0A6V7H685_9HYME</name>
<keyword evidence="1" id="KW-1133">Transmembrane helix</keyword>
<proteinExistence type="predicted"/>
<accession>A0A6V7H685</accession>
<dbReference type="Proteomes" id="UP000752696">
    <property type="component" value="Unassembled WGS sequence"/>
</dbReference>
<keyword evidence="3" id="KW-1185">Reference proteome</keyword>
<feature type="transmembrane region" description="Helical" evidence="1">
    <location>
        <begin position="116"/>
        <end position="133"/>
    </location>
</feature>
<evidence type="ECO:0000256" key="1">
    <source>
        <dbReference type="SAM" id="Phobius"/>
    </source>
</evidence>
<feature type="transmembrane region" description="Helical" evidence="1">
    <location>
        <begin position="168"/>
        <end position="193"/>
    </location>
</feature>
<keyword evidence="1" id="KW-0812">Transmembrane</keyword>
<organism evidence="2 3">
    <name type="scientific">Heterotrigona itama</name>
    <dbReference type="NCBI Taxonomy" id="395501"/>
    <lineage>
        <taxon>Eukaryota</taxon>
        <taxon>Metazoa</taxon>
        <taxon>Ecdysozoa</taxon>
        <taxon>Arthropoda</taxon>
        <taxon>Hexapoda</taxon>
        <taxon>Insecta</taxon>
        <taxon>Pterygota</taxon>
        <taxon>Neoptera</taxon>
        <taxon>Endopterygota</taxon>
        <taxon>Hymenoptera</taxon>
        <taxon>Apocrita</taxon>
        <taxon>Aculeata</taxon>
        <taxon>Apoidea</taxon>
        <taxon>Anthophila</taxon>
        <taxon>Apidae</taxon>
        <taxon>Heterotrigona</taxon>
    </lineage>
</organism>
<protein>
    <submittedName>
        <fullName evidence="2">Uncharacterized protein</fullName>
    </submittedName>
</protein>
<dbReference type="OrthoDB" id="9895378at2759"/>
<feature type="non-terminal residue" evidence="2">
    <location>
        <position position="1"/>
    </location>
</feature>
<evidence type="ECO:0000313" key="3">
    <source>
        <dbReference type="Proteomes" id="UP000752696"/>
    </source>
</evidence>
<sequence length="208" mass="23826">RTMEDINAKRNARRKRILENSEKRLSKITGRDENNESEAKGVHLDLSSETFSAENCTENVLLHSNISNTISQGDSIDGNSNWTKSSSLLLLINPVNYILLAFIVNILLVLQMDHLFAKKIAIPYFPIMLGRLYNYKNTKDMHKNNNMLYAALILCNIKPELTYQLKKLITISHMIVGDLALYIFSFTLIYYGFFHCLYNTNSPITLTV</sequence>